<dbReference type="EMBL" id="AGNL01018870">
    <property type="protein sequence ID" value="EJK62462.1"/>
    <property type="molecule type" value="Genomic_DNA"/>
</dbReference>
<reference evidence="1 2" key="1">
    <citation type="journal article" date="2012" name="Genome Biol.">
        <title>Genome and low-iron response of an oceanic diatom adapted to chronic iron limitation.</title>
        <authorList>
            <person name="Lommer M."/>
            <person name="Specht M."/>
            <person name="Roy A.S."/>
            <person name="Kraemer L."/>
            <person name="Andreson R."/>
            <person name="Gutowska M.A."/>
            <person name="Wolf J."/>
            <person name="Bergner S.V."/>
            <person name="Schilhabel M.B."/>
            <person name="Klostermeier U.C."/>
            <person name="Beiko R.G."/>
            <person name="Rosenstiel P."/>
            <person name="Hippler M."/>
            <person name="Laroche J."/>
        </authorList>
    </citation>
    <scope>NUCLEOTIDE SEQUENCE [LARGE SCALE GENOMIC DNA]</scope>
    <source>
        <strain evidence="1 2">CCMP1005</strain>
    </source>
</reference>
<evidence type="ECO:0000313" key="1">
    <source>
        <dbReference type="EMBL" id="EJK62462.1"/>
    </source>
</evidence>
<proteinExistence type="predicted"/>
<dbReference type="Proteomes" id="UP000266841">
    <property type="component" value="Unassembled WGS sequence"/>
</dbReference>
<accession>K0SW15</accession>
<gene>
    <name evidence="1" type="ORF">THAOC_16928</name>
</gene>
<organism evidence="1 2">
    <name type="scientific">Thalassiosira oceanica</name>
    <name type="common">Marine diatom</name>
    <dbReference type="NCBI Taxonomy" id="159749"/>
    <lineage>
        <taxon>Eukaryota</taxon>
        <taxon>Sar</taxon>
        <taxon>Stramenopiles</taxon>
        <taxon>Ochrophyta</taxon>
        <taxon>Bacillariophyta</taxon>
        <taxon>Coscinodiscophyceae</taxon>
        <taxon>Thalassiosirophycidae</taxon>
        <taxon>Thalassiosirales</taxon>
        <taxon>Thalassiosiraceae</taxon>
        <taxon>Thalassiosira</taxon>
    </lineage>
</organism>
<comment type="caution">
    <text evidence="1">The sequence shown here is derived from an EMBL/GenBank/DDBJ whole genome shotgun (WGS) entry which is preliminary data.</text>
</comment>
<dbReference type="AlphaFoldDB" id="K0SW15"/>
<name>K0SW15_THAOC</name>
<sequence>MKLGVIAQNFYTQYYLNATYFKDSDDTFGFTFGSRNWVTPEYVPYGVDFDRGFDEKRLACSTPSAGSFAMFCDGAGSAHTALKTYRTFLDNWNLIVDVSIDNSMNENVNGLFKTFKFNDNAEKETFKRCAFDATDATNLKAWVDANEAGYGGGKPNRFDRSVQAELRRGVSPRDYCIGQFEKKRDNTLRGEQMCLAAEFDGPDFSGPTDDSAVVLVPAEFLTAQFGKFRSALDYGINLSYLAYGPGTMHVSDGMDSVTPAMRKAGTHSNLELIPKSEPAISGILPAFINPMHATPNTRGPQKRDWKKACPLNWSKAQRDRDYGMMTPPYGVGDLDDDILDELRRRCPRKADETLFAPQSQKEDCKGFGIKTCPSVLDCQANNPVGHNFNALAFGTHCGNDPSGQACLVSLCVCCEGVNLVTTPLKEAVSLE</sequence>
<evidence type="ECO:0000313" key="2">
    <source>
        <dbReference type="Proteomes" id="UP000266841"/>
    </source>
</evidence>
<keyword evidence="2" id="KW-1185">Reference proteome</keyword>
<protein>
    <submittedName>
        <fullName evidence="1">Uncharacterized protein</fullName>
    </submittedName>
</protein>